<reference evidence="1 2" key="1">
    <citation type="journal article" date="2018" name="Nat. Ecol. Evol.">
        <title>Shark genomes provide insights into elasmobranch evolution and the origin of vertebrates.</title>
        <authorList>
            <person name="Hara Y"/>
            <person name="Yamaguchi K"/>
            <person name="Onimaru K"/>
            <person name="Kadota M"/>
            <person name="Koyanagi M"/>
            <person name="Keeley SD"/>
            <person name="Tatsumi K"/>
            <person name="Tanaka K"/>
            <person name="Motone F"/>
            <person name="Kageyama Y"/>
            <person name="Nozu R"/>
            <person name="Adachi N"/>
            <person name="Nishimura O"/>
            <person name="Nakagawa R"/>
            <person name="Tanegashima C"/>
            <person name="Kiyatake I"/>
            <person name="Matsumoto R"/>
            <person name="Murakumo K"/>
            <person name="Nishida K"/>
            <person name="Terakita A"/>
            <person name="Kuratani S"/>
            <person name="Sato K"/>
            <person name="Hyodo S Kuraku.S."/>
        </authorList>
    </citation>
    <scope>NUCLEOTIDE SEQUENCE [LARGE SCALE GENOMIC DNA]</scope>
</reference>
<sequence>SWSRLEAQKGIFEPMVEIPVLREQLNHHRVASESARSELAALQVKYKSSQAEVI</sequence>
<dbReference type="Proteomes" id="UP000288216">
    <property type="component" value="Unassembled WGS sequence"/>
</dbReference>
<organism evidence="1 2">
    <name type="scientific">Scyliorhinus torazame</name>
    <name type="common">Cloudy catshark</name>
    <name type="synonym">Catulus torazame</name>
    <dbReference type="NCBI Taxonomy" id="75743"/>
    <lineage>
        <taxon>Eukaryota</taxon>
        <taxon>Metazoa</taxon>
        <taxon>Chordata</taxon>
        <taxon>Craniata</taxon>
        <taxon>Vertebrata</taxon>
        <taxon>Chondrichthyes</taxon>
        <taxon>Elasmobranchii</taxon>
        <taxon>Galeomorphii</taxon>
        <taxon>Galeoidea</taxon>
        <taxon>Carcharhiniformes</taxon>
        <taxon>Scyliorhinidae</taxon>
        <taxon>Scyliorhinus</taxon>
    </lineage>
</organism>
<keyword evidence="2" id="KW-1185">Reference proteome</keyword>
<evidence type="ECO:0000313" key="1">
    <source>
        <dbReference type="EMBL" id="GCB76421.1"/>
    </source>
</evidence>
<comment type="caution">
    <text evidence="1">The sequence shown here is derived from an EMBL/GenBank/DDBJ whole genome shotgun (WGS) entry which is preliminary data.</text>
</comment>
<feature type="non-terminal residue" evidence="1">
    <location>
        <position position="1"/>
    </location>
</feature>
<accession>A0A401PTG5</accession>
<dbReference type="EMBL" id="BFAA01012677">
    <property type="protein sequence ID" value="GCB76421.1"/>
    <property type="molecule type" value="Genomic_DNA"/>
</dbReference>
<protein>
    <submittedName>
        <fullName evidence="1">Uncharacterized protein</fullName>
    </submittedName>
</protein>
<evidence type="ECO:0000313" key="2">
    <source>
        <dbReference type="Proteomes" id="UP000288216"/>
    </source>
</evidence>
<name>A0A401PTG5_SCYTO</name>
<proteinExistence type="predicted"/>
<dbReference type="AlphaFoldDB" id="A0A401PTG5"/>
<gene>
    <name evidence="1" type="ORF">scyTo_0018340</name>
</gene>